<dbReference type="InParanoid" id="A0A804JXY6"/>
<evidence type="ECO:0000256" key="4">
    <source>
        <dbReference type="ARBA" id="ARBA00023002"/>
    </source>
</evidence>
<protein>
    <submittedName>
        <fullName evidence="7">Uncharacterized protein</fullName>
    </submittedName>
</protein>
<organism evidence="7 8">
    <name type="scientific">Musa acuminata subsp. malaccensis</name>
    <name type="common">Wild banana</name>
    <name type="synonym">Musa malaccensis</name>
    <dbReference type="NCBI Taxonomy" id="214687"/>
    <lineage>
        <taxon>Eukaryota</taxon>
        <taxon>Viridiplantae</taxon>
        <taxon>Streptophyta</taxon>
        <taxon>Embryophyta</taxon>
        <taxon>Tracheophyta</taxon>
        <taxon>Spermatophyta</taxon>
        <taxon>Magnoliopsida</taxon>
        <taxon>Liliopsida</taxon>
        <taxon>Zingiberales</taxon>
        <taxon>Musaceae</taxon>
        <taxon>Musa</taxon>
    </lineage>
</organism>
<dbReference type="GO" id="GO:0016705">
    <property type="term" value="F:oxidoreductase activity, acting on paired donors, with incorporation or reduction of molecular oxygen"/>
    <property type="evidence" value="ECO:0007669"/>
    <property type="project" value="InterPro"/>
</dbReference>
<dbReference type="SUPFAM" id="SSF48264">
    <property type="entry name" value="Cytochrome P450"/>
    <property type="match status" value="1"/>
</dbReference>
<evidence type="ECO:0000256" key="6">
    <source>
        <dbReference type="ARBA" id="ARBA00023033"/>
    </source>
</evidence>
<dbReference type="GO" id="GO:0005506">
    <property type="term" value="F:iron ion binding"/>
    <property type="evidence" value="ECO:0007669"/>
    <property type="project" value="InterPro"/>
</dbReference>
<evidence type="ECO:0000313" key="8">
    <source>
        <dbReference type="Proteomes" id="UP000012960"/>
    </source>
</evidence>
<dbReference type="PANTHER" id="PTHR47953">
    <property type="entry name" value="OS08G0105600 PROTEIN"/>
    <property type="match status" value="1"/>
</dbReference>
<dbReference type="OMA" id="NVECVLA"/>
<accession>A0A804JXY6</accession>
<dbReference type="Proteomes" id="UP000012960">
    <property type="component" value="Unplaced"/>
</dbReference>
<dbReference type="PANTHER" id="PTHR47953:SF5">
    <property type="entry name" value="CYTOCHROME P450 71AV8-LIKE"/>
    <property type="match status" value="1"/>
</dbReference>
<dbReference type="Gramene" id="Ma07_t20760.1">
    <property type="protein sequence ID" value="Ma07_p20760.1"/>
    <property type="gene ID" value="Ma07_g20760"/>
</dbReference>
<keyword evidence="3" id="KW-0479">Metal-binding</keyword>
<dbReference type="GO" id="GO:0020037">
    <property type="term" value="F:heme binding"/>
    <property type="evidence" value="ECO:0007669"/>
    <property type="project" value="InterPro"/>
</dbReference>
<dbReference type="AlphaFoldDB" id="A0A804JXY6"/>
<evidence type="ECO:0000313" key="7">
    <source>
        <dbReference type="EnsemblPlants" id="Ma07_p20760.1"/>
    </source>
</evidence>
<keyword evidence="8" id="KW-1185">Reference proteome</keyword>
<dbReference type="GO" id="GO:0004497">
    <property type="term" value="F:monooxygenase activity"/>
    <property type="evidence" value="ECO:0007669"/>
    <property type="project" value="UniProtKB-KW"/>
</dbReference>
<proteinExistence type="inferred from homology"/>
<evidence type="ECO:0000256" key="2">
    <source>
        <dbReference type="ARBA" id="ARBA00022617"/>
    </source>
</evidence>
<keyword evidence="2" id="KW-0349">Heme</keyword>
<keyword evidence="6" id="KW-0503">Monooxygenase</keyword>
<comment type="similarity">
    <text evidence="1">Belongs to the cytochrome P450 family.</text>
</comment>
<dbReference type="Gene3D" id="1.10.630.10">
    <property type="entry name" value="Cytochrome P450"/>
    <property type="match status" value="1"/>
</dbReference>
<dbReference type="InterPro" id="IPR052306">
    <property type="entry name" value="CYP450_71D"/>
</dbReference>
<evidence type="ECO:0000256" key="5">
    <source>
        <dbReference type="ARBA" id="ARBA00023004"/>
    </source>
</evidence>
<sequence>MGFGLATVHLSLAQLLLYFDWKLPDGRKPEEVDMSETYGVTVTRKTELKLFATPRIPIPSTV</sequence>
<dbReference type="EnsemblPlants" id="Ma07_t20760.1">
    <property type="protein sequence ID" value="Ma07_p20760.1"/>
    <property type="gene ID" value="Ma07_g20760"/>
</dbReference>
<keyword evidence="5" id="KW-0408">Iron</keyword>
<evidence type="ECO:0000256" key="1">
    <source>
        <dbReference type="ARBA" id="ARBA00010617"/>
    </source>
</evidence>
<reference evidence="7" key="1">
    <citation type="submission" date="2021-05" db="UniProtKB">
        <authorList>
            <consortium name="EnsemblPlants"/>
        </authorList>
    </citation>
    <scope>IDENTIFICATION</scope>
    <source>
        <strain evidence="7">subsp. malaccensis</strain>
    </source>
</reference>
<keyword evidence="4" id="KW-0560">Oxidoreductase</keyword>
<evidence type="ECO:0000256" key="3">
    <source>
        <dbReference type="ARBA" id="ARBA00022723"/>
    </source>
</evidence>
<dbReference type="InterPro" id="IPR036396">
    <property type="entry name" value="Cyt_P450_sf"/>
</dbReference>
<name>A0A804JXY6_MUSAM</name>